<name>A0ACB8UJC3_9APHY</name>
<evidence type="ECO:0000313" key="2">
    <source>
        <dbReference type="Proteomes" id="UP001055072"/>
    </source>
</evidence>
<dbReference type="EMBL" id="MU274900">
    <property type="protein sequence ID" value="KAI0094179.1"/>
    <property type="molecule type" value="Genomic_DNA"/>
</dbReference>
<keyword evidence="2" id="KW-1185">Reference proteome</keyword>
<protein>
    <submittedName>
        <fullName evidence="1">Uncharacterized protein</fullName>
    </submittedName>
</protein>
<accession>A0ACB8UJC3</accession>
<dbReference type="Proteomes" id="UP001055072">
    <property type="component" value="Unassembled WGS sequence"/>
</dbReference>
<comment type="caution">
    <text evidence="1">The sequence shown here is derived from an EMBL/GenBank/DDBJ whole genome shotgun (WGS) entry which is preliminary data.</text>
</comment>
<proteinExistence type="predicted"/>
<gene>
    <name evidence="1" type="ORF">BDY19DRAFT_911536</name>
</gene>
<evidence type="ECO:0000313" key="1">
    <source>
        <dbReference type="EMBL" id="KAI0094179.1"/>
    </source>
</evidence>
<reference evidence="1" key="1">
    <citation type="journal article" date="2021" name="Environ. Microbiol.">
        <title>Gene family expansions and transcriptome signatures uncover fungal adaptations to wood decay.</title>
        <authorList>
            <person name="Hage H."/>
            <person name="Miyauchi S."/>
            <person name="Viragh M."/>
            <person name="Drula E."/>
            <person name="Min B."/>
            <person name="Chaduli D."/>
            <person name="Navarro D."/>
            <person name="Favel A."/>
            <person name="Norest M."/>
            <person name="Lesage-Meessen L."/>
            <person name="Balint B."/>
            <person name="Merenyi Z."/>
            <person name="de Eugenio L."/>
            <person name="Morin E."/>
            <person name="Martinez A.T."/>
            <person name="Baldrian P."/>
            <person name="Stursova M."/>
            <person name="Martinez M.J."/>
            <person name="Novotny C."/>
            <person name="Magnuson J.K."/>
            <person name="Spatafora J.W."/>
            <person name="Maurice S."/>
            <person name="Pangilinan J."/>
            <person name="Andreopoulos W."/>
            <person name="LaButti K."/>
            <person name="Hundley H."/>
            <person name="Na H."/>
            <person name="Kuo A."/>
            <person name="Barry K."/>
            <person name="Lipzen A."/>
            <person name="Henrissat B."/>
            <person name="Riley R."/>
            <person name="Ahrendt S."/>
            <person name="Nagy L.G."/>
            <person name="Grigoriev I.V."/>
            <person name="Martin F."/>
            <person name="Rosso M.N."/>
        </authorList>
    </citation>
    <scope>NUCLEOTIDE SEQUENCE</scope>
    <source>
        <strain evidence="1">CBS 384.51</strain>
    </source>
</reference>
<sequence length="528" mass="60243">MVDRIRTGSSENENLAPVRSSSSTPSDPDNNQEWLLSPFSNERMGETRDDVPSNVRDQPLPDRAEWPLATAADLPPELFGNILFYVDLHHRHLMDSKWRGDIHLRRRQEKQDGGGILYDLKMCSLVCRHWANHCRRYVFLDVTFVISSAEDAEIFKTYATRGCPSLVPVHQLIRRILVEQRYDAPRSFCHILHPLRPLMRHNPDIENSELHLIGPIPDNFPKVFLNGPHWSFAPSAITPPSLLQSYHLVRLSDIHLPSFAHAIRYARHFKYAGSIEFAKLTWTTDGSYSLPRFSRAHFHQDQREGFLHVSTVGCTDNVRLGMQVAMAHPEIQRWLSADARLWVVSLVSFFKEAYAFLQILNPICRVGRFRHRLTLSLDSDDDSSHHIDCVFTFSNLSLPNPIPGDSIFGLRVRGDYDDGPTGGIPLDLDSLVSHLETHSTPHIVVFSFRSYAQLQMCMKPFRPMARPHTSYETYVLVCNRTDDSDLGYLFPELSIEEGAHVRVDPVTLAPTGQCWSIEDDILPSLQHG</sequence>
<organism evidence="1 2">
    <name type="scientific">Irpex rosettiformis</name>
    <dbReference type="NCBI Taxonomy" id="378272"/>
    <lineage>
        <taxon>Eukaryota</taxon>
        <taxon>Fungi</taxon>
        <taxon>Dikarya</taxon>
        <taxon>Basidiomycota</taxon>
        <taxon>Agaricomycotina</taxon>
        <taxon>Agaricomycetes</taxon>
        <taxon>Polyporales</taxon>
        <taxon>Irpicaceae</taxon>
        <taxon>Irpex</taxon>
    </lineage>
</organism>